<reference evidence="1 2" key="1">
    <citation type="submission" date="2019-02" db="EMBL/GenBank/DDBJ databases">
        <title>Genome sequencing of the rare red list fungi Bondarzewia mesenterica.</title>
        <authorList>
            <person name="Buettner E."/>
            <person name="Kellner H."/>
        </authorList>
    </citation>
    <scope>NUCLEOTIDE SEQUENCE [LARGE SCALE GENOMIC DNA]</scope>
    <source>
        <strain evidence="1 2">DSM 108281</strain>
    </source>
</reference>
<sequence length="193" mass="21405">MLQTAESLFSFPLQSLSPRPISTSPSIRPTTSSILTHLSRLVHKLTMNTTPSSTVPTAAAPAPPTALQATQLAINALPTSPRPLTSLCPRPIPNSYWATPLLLACEYPWSPYCFRPNQKLDVLLQAGVRTFIDLTESGELSSYAPHLAARVARASINVETVEYHSFPIHDRSLPESVDYVYRILRVLRDNERR</sequence>
<comment type="caution">
    <text evidence="1">The sequence shown here is derived from an EMBL/GenBank/DDBJ whole genome shotgun (WGS) entry which is preliminary data.</text>
</comment>
<dbReference type="SUPFAM" id="SSF52799">
    <property type="entry name" value="(Phosphotyrosine protein) phosphatases II"/>
    <property type="match status" value="1"/>
</dbReference>
<feature type="non-terminal residue" evidence="1">
    <location>
        <position position="193"/>
    </location>
</feature>
<dbReference type="InterPro" id="IPR029021">
    <property type="entry name" value="Prot-tyrosine_phosphatase-like"/>
</dbReference>
<evidence type="ECO:0000313" key="1">
    <source>
        <dbReference type="EMBL" id="THH10490.1"/>
    </source>
</evidence>
<dbReference type="OrthoDB" id="2017893at2759"/>
<dbReference type="AlphaFoldDB" id="A0A4S4LKK5"/>
<organism evidence="1 2">
    <name type="scientific">Bondarzewia mesenterica</name>
    <dbReference type="NCBI Taxonomy" id="1095465"/>
    <lineage>
        <taxon>Eukaryota</taxon>
        <taxon>Fungi</taxon>
        <taxon>Dikarya</taxon>
        <taxon>Basidiomycota</taxon>
        <taxon>Agaricomycotina</taxon>
        <taxon>Agaricomycetes</taxon>
        <taxon>Russulales</taxon>
        <taxon>Bondarzewiaceae</taxon>
        <taxon>Bondarzewia</taxon>
    </lineage>
</organism>
<keyword evidence="2" id="KW-1185">Reference proteome</keyword>
<name>A0A4S4LKK5_9AGAM</name>
<proteinExistence type="predicted"/>
<dbReference type="Proteomes" id="UP000310158">
    <property type="component" value="Unassembled WGS sequence"/>
</dbReference>
<evidence type="ECO:0000313" key="2">
    <source>
        <dbReference type="Proteomes" id="UP000310158"/>
    </source>
</evidence>
<accession>A0A4S4LKK5</accession>
<dbReference type="Gene3D" id="3.90.190.10">
    <property type="entry name" value="Protein tyrosine phosphatase superfamily"/>
    <property type="match status" value="1"/>
</dbReference>
<gene>
    <name evidence="1" type="ORF">EW146_g8356</name>
</gene>
<protein>
    <submittedName>
        <fullName evidence="1">Uncharacterized protein</fullName>
    </submittedName>
</protein>
<dbReference type="EMBL" id="SGPL01000567">
    <property type="protein sequence ID" value="THH10490.1"/>
    <property type="molecule type" value="Genomic_DNA"/>
</dbReference>